<dbReference type="EMBL" id="LSMT01000036">
    <property type="protein sequence ID" value="PFX31398.1"/>
    <property type="molecule type" value="Genomic_DNA"/>
</dbReference>
<feature type="chain" id="PRO_5012970731" description="Ig-like domain-containing protein" evidence="2">
    <location>
        <begin position="21"/>
        <end position="202"/>
    </location>
</feature>
<gene>
    <name evidence="4" type="ORF">AWC38_SpisGene3782</name>
</gene>
<proteinExistence type="predicted"/>
<keyword evidence="1" id="KW-1133">Transmembrane helix</keyword>
<feature type="transmembrane region" description="Helical" evidence="1">
    <location>
        <begin position="125"/>
        <end position="147"/>
    </location>
</feature>
<dbReference type="SUPFAM" id="SSF48726">
    <property type="entry name" value="Immunoglobulin"/>
    <property type="match status" value="1"/>
</dbReference>
<feature type="signal peptide" evidence="2">
    <location>
        <begin position="1"/>
        <end position="20"/>
    </location>
</feature>
<evidence type="ECO:0000313" key="5">
    <source>
        <dbReference type="Proteomes" id="UP000225706"/>
    </source>
</evidence>
<dbReference type="Pfam" id="PF00047">
    <property type="entry name" value="ig"/>
    <property type="match status" value="1"/>
</dbReference>
<accession>A0A2B4SS44</accession>
<sequence length="202" mass="21980">MRAASFCFIDHLFLGPSVIASTPTSLNTASGEIGHFTCTLIHNLSSAAEITWKKEGHTLRDGSSGIVIIFWHNRTILESHLLVAVTDDGRRGIYTCDVDTKDGQLSRKSFMIQGQEAKKLSDVDYTAIGVAIGISLCLSMVILVFLVRGRTRLREGKLRTMTTISRSVNGHDNAAVEEGEKTSDGVALNALTNHSTCEDSRL</sequence>
<dbReference type="PROSITE" id="PS50835">
    <property type="entry name" value="IG_LIKE"/>
    <property type="match status" value="1"/>
</dbReference>
<keyword evidence="2" id="KW-0732">Signal</keyword>
<dbReference type="InterPro" id="IPR007110">
    <property type="entry name" value="Ig-like_dom"/>
</dbReference>
<dbReference type="InterPro" id="IPR036179">
    <property type="entry name" value="Ig-like_dom_sf"/>
</dbReference>
<evidence type="ECO:0000256" key="1">
    <source>
        <dbReference type="SAM" id="Phobius"/>
    </source>
</evidence>
<keyword evidence="5" id="KW-1185">Reference proteome</keyword>
<feature type="domain" description="Ig-like" evidence="3">
    <location>
        <begin position="16"/>
        <end position="106"/>
    </location>
</feature>
<dbReference type="AlphaFoldDB" id="A0A2B4SS44"/>
<protein>
    <recommendedName>
        <fullName evidence="3">Ig-like domain-containing protein</fullName>
    </recommendedName>
</protein>
<evidence type="ECO:0000256" key="2">
    <source>
        <dbReference type="SAM" id="SignalP"/>
    </source>
</evidence>
<dbReference type="OrthoDB" id="5955314at2759"/>
<evidence type="ECO:0000313" key="4">
    <source>
        <dbReference type="EMBL" id="PFX31398.1"/>
    </source>
</evidence>
<reference evidence="5" key="1">
    <citation type="journal article" date="2017" name="bioRxiv">
        <title>Comparative analysis of the genomes of Stylophora pistillata and Acropora digitifera provides evidence for extensive differences between species of corals.</title>
        <authorList>
            <person name="Voolstra C.R."/>
            <person name="Li Y."/>
            <person name="Liew Y.J."/>
            <person name="Baumgarten S."/>
            <person name="Zoccola D."/>
            <person name="Flot J.-F."/>
            <person name="Tambutte S."/>
            <person name="Allemand D."/>
            <person name="Aranda M."/>
        </authorList>
    </citation>
    <scope>NUCLEOTIDE SEQUENCE [LARGE SCALE GENOMIC DNA]</scope>
</reference>
<evidence type="ECO:0000259" key="3">
    <source>
        <dbReference type="PROSITE" id="PS50835"/>
    </source>
</evidence>
<dbReference type="InterPro" id="IPR013783">
    <property type="entry name" value="Ig-like_fold"/>
</dbReference>
<dbReference type="InterPro" id="IPR013151">
    <property type="entry name" value="Immunoglobulin_dom"/>
</dbReference>
<dbReference type="Proteomes" id="UP000225706">
    <property type="component" value="Unassembled WGS sequence"/>
</dbReference>
<dbReference type="Gene3D" id="2.60.40.10">
    <property type="entry name" value="Immunoglobulins"/>
    <property type="match status" value="1"/>
</dbReference>
<organism evidence="4 5">
    <name type="scientific">Stylophora pistillata</name>
    <name type="common">Smooth cauliflower coral</name>
    <dbReference type="NCBI Taxonomy" id="50429"/>
    <lineage>
        <taxon>Eukaryota</taxon>
        <taxon>Metazoa</taxon>
        <taxon>Cnidaria</taxon>
        <taxon>Anthozoa</taxon>
        <taxon>Hexacorallia</taxon>
        <taxon>Scleractinia</taxon>
        <taxon>Astrocoeniina</taxon>
        <taxon>Pocilloporidae</taxon>
        <taxon>Stylophora</taxon>
    </lineage>
</organism>
<keyword evidence="1" id="KW-0472">Membrane</keyword>
<comment type="caution">
    <text evidence="4">The sequence shown here is derived from an EMBL/GenBank/DDBJ whole genome shotgun (WGS) entry which is preliminary data.</text>
</comment>
<name>A0A2B4SS44_STYPI</name>
<keyword evidence="1" id="KW-0812">Transmembrane</keyword>